<sequence>MTDELPKITRQTIGPQTDPIEPRGEAAMPIESQEAEGQAAERQEILALVTTILDETLGIELGDDVDLNTSIGPEGIGIESIGILEVTVHLEREYNIEFADETLEALLRGTLGEFIDEVVKQRTAVATGASTENSGSW</sequence>
<evidence type="ECO:0000313" key="6">
    <source>
        <dbReference type="Proteomes" id="UP000308697"/>
    </source>
</evidence>
<dbReference type="PROSITE" id="PS00012">
    <property type="entry name" value="PHOSPHOPANTETHEINE"/>
    <property type="match status" value="1"/>
</dbReference>
<evidence type="ECO:0000259" key="4">
    <source>
        <dbReference type="PROSITE" id="PS50075"/>
    </source>
</evidence>
<protein>
    <submittedName>
        <fullName evidence="5">Acyl carrier protein</fullName>
    </submittedName>
</protein>
<dbReference type="InterPro" id="IPR009081">
    <property type="entry name" value="PP-bd_ACP"/>
</dbReference>
<organism evidence="5 6">
    <name type="scientific">Streptomyces piniterrae</name>
    <dbReference type="NCBI Taxonomy" id="2571125"/>
    <lineage>
        <taxon>Bacteria</taxon>
        <taxon>Bacillati</taxon>
        <taxon>Actinomycetota</taxon>
        <taxon>Actinomycetes</taxon>
        <taxon>Kitasatosporales</taxon>
        <taxon>Streptomycetaceae</taxon>
        <taxon>Streptomyces</taxon>
    </lineage>
</organism>
<dbReference type="RefSeq" id="WP_136738970.1">
    <property type="nucleotide sequence ID" value="NZ_SUMB01000002.1"/>
</dbReference>
<feature type="domain" description="Carrier" evidence="4">
    <location>
        <begin position="43"/>
        <end position="122"/>
    </location>
</feature>
<evidence type="ECO:0000256" key="2">
    <source>
        <dbReference type="ARBA" id="ARBA00022553"/>
    </source>
</evidence>
<dbReference type="EMBL" id="SUMB01000002">
    <property type="protein sequence ID" value="TJZ57352.1"/>
    <property type="molecule type" value="Genomic_DNA"/>
</dbReference>
<dbReference type="InterPro" id="IPR006162">
    <property type="entry name" value="Ppantetheine_attach_site"/>
</dbReference>
<reference evidence="5 6" key="1">
    <citation type="submission" date="2019-04" db="EMBL/GenBank/DDBJ databases">
        <title>Streptomyces piniterrae sp. nov., a heliquinomycin-producing actinomycete isolated from rhizosphere soil of Pinus yunnanensis.</title>
        <authorList>
            <person name="Zhuang X."/>
            <person name="Zhao J."/>
        </authorList>
    </citation>
    <scope>NUCLEOTIDE SEQUENCE [LARGE SCALE GENOMIC DNA]</scope>
    <source>
        <strain evidence="6">jys28</strain>
    </source>
</reference>
<dbReference type="PROSITE" id="PS50075">
    <property type="entry name" value="CARRIER"/>
    <property type="match status" value="1"/>
</dbReference>
<feature type="region of interest" description="Disordered" evidence="3">
    <location>
        <begin position="1"/>
        <end position="40"/>
    </location>
</feature>
<keyword evidence="1" id="KW-0596">Phosphopantetheine</keyword>
<dbReference type="InterPro" id="IPR036736">
    <property type="entry name" value="ACP-like_sf"/>
</dbReference>
<keyword evidence="2" id="KW-0597">Phosphoprotein</keyword>
<keyword evidence="6" id="KW-1185">Reference proteome</keyword>
<dbReference type="AlphaFoldDB" id="A0A4U0NTH8"/>
<proteinExistence type="predicted"/>
<accession>A0A4U0NTH8</accession>
<dbReference type="OrthoDB" id="4279399at2"/>
<evidence type="ECO:0000313" key="5">
    <source>
        <dbReference type="EMBL" id="TJZ57352.1"/>
    </source>
</evidence>
<evidence type="ECO:0000256" key="1">
    <source>
        <dbReference type="ARBA" id="ARBA00022450"/>
    </source>
</evidence>
<dbReference type="Pfam" id="PF00550">
    <property type="entry name" value="PP-binding"/>
    <property type="match status" value="1"/>
</dbReference>
<gene>
    <name evidence="5" type="ORF">FCH28_07965</name>
</gene>
<dbReference type="Proteomes" id="UP000308697">
    <property type="component" value="Unassembled WGS sequence"/>
</dbReference>
<dbReference type="SUPFAM" id="SSF47336">
    <property type="entry name" value="ACP-like"/>
    <property type="match status" value="1"/>
</dbReference>
<name>A0A4U0NTH8_9ACTN</name>
<comment type="caution">
    <text evidence="5">The sequence shown here is derived from an EMBL/GenBank/DDBJ whole genome shotgun (WGS) entry which is preliminary data.</text>
</comment>
<dbReference type="Gene3D" id="1.10.1200.10">
    <property type="entry name" value="ACP-like"/>
    <property type="match status" value="1"/>
</dbReference>
<evidence type="ECO:0000256" key="3">
    <source>
        <dbReference type="SAM" id="MobiDB-lite"/>
    </source>
</evidence>